<dbReference type="GO" id="GO:0005524">
    <property type="term" value="F:ATP binding"/>
    <property type="evidence" value="ECO:0007669"/>
    <property type="project" value="InterPro"/>
</dbReference>
<sequence length="630" mass="71643">MSWEDSDPYKFLKDYKDKKRKWLSDFPLINDPLPDNDEITKRPRSLSDKSGSSHIYDYGRSLSPHNGDCDTLLGVGMGDPGTLADSFCGGMVPHFEEKTKGWLPQTKLSQLCQRYNVSRELKTVFHETHVPVYLGYVLGNPSEANKTRGPACMIFAILVLIKELDKLDRFFKAGFCDHDLPFTFDIDGILRPQGHPDDQSSKDRTCFRKEDTSFMRCFHREQWQINVPFISKPEKNHVLEYQLHSETIMPWTSREPVKQNGGFAKVYKVEMHPDHHTFKGHDAFALKVLCCTNQDTYHEEFQRELYALRKTPPGPHVIELLATFKCGEELSFLFPWAEGGNLADLMGKEPSELVNPGPNAARDLIDWVAEQCAGIAKGLRGMHNAKPRFRRTDDSDKDVWKDNYGIHGDVKPENILMFKTEGLGELKLSDFGLTKFHTNASRSKQPGDGPMSPTYASPEQTKKSSRVSRRSDVWALGCVFSMLLTWAIRGPVAVKLYNKARHDEKDPGRRINWYEDTFYGKKHDENGEPLVPNGFFLKKAVIDCMEENKRAISGPDRECNYLTEFLDFIRDSMLEIDSDKRVSSEKVPVSDAVTAKPFAAAGCLTVREPWLALVHRPLLFGSVVDLHEAA</sequence>
<accession>A0A430M1Y5</accession>
<dbReference type="Pfam" id="PF00069">
    <property type="entry name" value="Pkinase"/>
    <property type="match status" value="1"/>
</dbReference>
<dbReference type="PANTHER" id="PTHR24359">
    <property type="entry name" value="SERINE/THREONINE-PROTEIN KINASE SBK1"/>
    <property type="match status" value="1"/>
</dbReference>
<dbReference type="AlphaFoldDB" id="A0A430M1Y5"/>
<dbReference type="InterPro" id="IPR000719">
    <property type="entry name" value="Prot_kinase_dom"/>
</dbReference>
<dbReference type="SMART" id="SM00220">
    <property type="entry name" value="S_TKc"/>
    <property type="match status" value="1"/>
</dbReference>
<feature type="domain" description="Protein kinase" evidence="2">
    <location>
        <begin position="252"/>
        <end position="611"/>
    </location>
</feature>
<name>A0A430M1Y5_9HYPO</name>
<dbReference type="Proteomes" id="UP000287124">
    <property type="component" value="Unassembled WGS sequence"/>
</dbReference>
<comment type="caution">
    <text evidence="3">The sequence shown here is derived from an EMBL/GenBank/DDBJ whole genome shotgun (WGS) entry which is preliminary data.</text>
</comment>
<reference evidence="3 4" key="1">
    <citation type="submission" date="2017-06" db="EMBL/GenBank/DDBJ databases">
        <title>Comparative genomic analysis of Ambrosia Fusariam Clade fungi.</title>
        <authorList>
            <person name="Stajich J.E."/>
            <person name="Carrillo J."/>
            <person name="Kijimoto T."/>
            <person name="Eskalen A."/>
            <person name="O'Donnell K."/>
            <person name="Kasson M."/>
        </authorList>
    </citation>
    <scope>NUCLEOTIDE SEQUENCE [LARGE SCALE GENOMIC DNA]</scope>
    <source>
        <strain evidence="3 4">UCR1854</strain>
    </source>
</reference>
<dbReference type="Gene3D" id="1.10.510.10">
    <property type="entry name" value="Transferase(Phosphotransferase) domain 1"/>
    <property type="match status" value="1"/>
</dbReference>
<gene>
    <name evidence="3" type="ORF">BHE90_003607</name>
</gene>
<dbReference type="GO" id="GO:0004674">
    <property type="term" value="F:protein serine/threonine kinase activity"/>
    <property type="evidence" value="ECO:0007669"/>
    <property type="project" value="TreeGrafter"/>
</dbReference>
<feature type="compositionally biased region" description="Basic and acidic residues" evidence="1">
    <location>
        <begin position="38"/>
        <end position="47"/>
    </location>
</feature>
<keyword evidence="4" id="KW-1185">Reference proteome</keyword>
<evidence type="ECO:0000313" key="4">
    <source>
        <dbReference type="Proteomes" id="UP000287124"/>
    </source>
</evidence>
<evidence type="ECO:0000313" key="3">
    <source>
        <dbReference type="EMBL" id="RTE81891.1"/>
    </source>
</evidence>
<feature type="region of interest" description="Disordered" evidence="1">
    <location>
        <begin position="438"/>
        <end position="466"/>
    </location>
</feature>
<proteinExistence type="predicted"/>
<dbReference type="PROSITE" id="PS50011">
    <property type="entry name" value="PROTEIN_KINASE_DOM"/>
    <property type="match status" value="1"/>
</dbReference>
<dbReference type="PANTHER" id="PTHR24359:SF1">
    <property type="entry name" value="INHIBITOR OF NUCLEAR FACTOR KAPPA-B KINASE EPSILON SUBUNIT HOMOLOG 1-RELATED"/>
    <property type="match status" value="1"/>
</dbReference>
<dbReference type="CDD" id="cd00180">
    <property type="entry name" value="PKc"/>
    <property type="match status" value="1"/>
</dbReference>
<evidence type="ECO:0000259" key="2">
    <source>
        <dbReference type="PROSITE" id="PS50011"/>
    </source>
</evidence>
<dbReference type="EMBL" id="MIKF01000034">
    <property type="protein sequence ID" value="RTE81891.1"/>
    <property type="molecule type" value="Genomic_DNA"/>
</dbReference>
<organism evidence="3 4">
    <name type="scientific">Fusarium euwallaceae</name>
    <dbReference type="NCBI Taxonomy" id="1147111"/>
    <lineage>
        <taxon>Eukaryota</taxon>
        <taxon>Fungi</taxon>
        <taxon>Dikarya</taxon>
        <taxon>Ascomycota</taxon>
        <taxon>Pezizomycotina</taxon>
        <taxon>Sordariomycetes</taxon>
        <taxon>Hypocreomycetidae</taxon>
        <taxon>Hypocreales</taxon>
        <taxon>Nectriaceae</taxon>
        <taxon>Fusarium</taxon>
        <taxon>Fusarium solani species complex</taxon>
    </lineage>
</organism>
<protein>
    <recommendedName>
        <fullName evidence="2">Protein kinase domain-containing protein</fullName>
    </recommendedName>
</protein>
<dbReference type="InterPro" id="IPR011009">
    <property type="entry name" value="Kinase-like_dom_sf"/>
</dbReference>
<evidence type="ECO:0000256" key="1">
    <source>
        <dbReference type="SAM" id="MobiDB-lite"/>
    </source>
</evidence>
<feature type="region of interest" description="Disordered" evidence="1">
    <location>
        <begin position="33"/>
        <end position="52"/>
    </location>
</feature>
<dbReference type="SUPFAM" id="SSF56112">
    <property type="entry name" value="Protein kinase-like (PK-like)"/>
    <property type="match status" value="1"/>
</dbReference>